<protein>
    <recommendedName>
        <fullName evidence="2">KaiB domain-containing protein</fullName>
    </recommendedName>
</protein>
<proteinExistence type="predicted"/>
<evidence type="ECO:0000313" key="4">
    <source>
        <dbReference type="Proteomes" id="UP000583454"/>
    </source>
</evidence>
<dbReference type="Gene3D" id="3.40.30.10">
    <property type="entry name" value="Glutaredoxin"/>
    <property type="match status" value="1"/>
</dbReference>
<reference evidence="3 4" key="1">
    <citation type="submission" date="2020-08" db="EMBL/GenBank/DDBJ databases">
        <title>Genomic Encyclopedia of Type Strains, Phase IV (KMG-IV): sequencing the most valuable type-strain genomes for metagenomic binning, comparative biology and taxonomic classification.</title>
        <authorList>
            <person name="Goeker M."/>
        </authorList>
    </citation>
    <scope>NUCLEOTIDE SEQUENCE [LARGE SCALE GENOMIC DNA]</scope>
    <source>
        <strain evidence="3 4">DSM 2163</strain>
    </source>
</reference>
<dbReference type="Pfam" id="PF07689">
    <property type="entry name" value="KaiB"/>
    <property type="match status" value="1"/>
</dbReference>
<dbReference type="PANTHER" id="PTHR41709">
    <property type="entry name" value="KAIB-LIKE PROTEIN 1"/>
    <property type="match status" value="1"/>
</dbReference>
<feature type="compositionally biased region" description="Low complexity" evidence="1">
    <location>
        <begin position="107"/>
        <end position="135"/>
    </location>
</feature>
<dbReference type="EMBL" id="JACHOP010000027">
    <property type="protein sequence ID" value="MBB5759687.1"/>
    <property type="molecule type" value="Genomic_DNA"/>
</dbReference>
<gene>
    <name evidence="3" type="ORF">HNR00_004421</name>
</gene>
<dbReference type="CDD" id="cd02978">
    <property type="entry name" value="KaiB_like"/>
    <property type="match status" value="1"/>
</dbReference>
<evidence type="ECO:0000256" key="1">
    <source>
        <dbReference type="SAM" id="MobiDB-lite"/>
    </source>
</evidence>
<dbReference type="SMART" id="SM01248">
    <property type="entry name" value="KaiB"/>
    <property type="match status" value="1"/>
</dbReference>
<dbReference type="SUPFAM" id="SSF52833">
    <property type="entry name" value="Thioredoxin-like"/>
    <property type="match status" value="1"/>
</dbReference>
<dbReference type="GO" id="GO:0048511">
    <property type="term" value="P:rhythmic process"/>
    <property type="evidence" value="ECO:0007669"/>
    <property type="project" value="InterPro"/>
</dbReference>
<accession>A0A840ZS76</accession>
<feature type="region of interest" description="Disordered" evidence="1">
    <location>
        <begin position="90"/>
        <end position="135"/>
    </location>
</feature>
<evidence type="ECO:0000259" key="2">
    <source>
        <dbReference type="SMART" id="SM01248"/>
    </source>
</evidence>
<evidence type="ECO:0000313" key="3">
    <source>
        <dbReference type="EMBL" id="MBB5759687.1"/>
    </source>
</evidence>
<sequence length="135" mass="13784">MAPDRIRLRLYVAGTSPRSARTIGDVRRLCEGPLAGACDLEVVDIYQQPGLAGRDGVVAAPTLIRLSPPPARRAAGDLTDGRRVLEALGLAGTEPDMGPGTGAGMRPGPQAPALVAQQQQQPQAASPEAGGADVA</sequence>
<comment type="caution">
    <text evidence="3">The sequence shown here is derived from an EMBL/GenBank/DDBJ whole genome shotgun (WGS) entry which is preliminary data.</text>
</comment>
<dbReference type="RefSeq" id="WP_183572987.1">
    <property type="nucleotide sequence ID" value="NZ_JACHOP010000027.1"/>
</dbReference>
<dbReference type="InterPro" id="IPR011649">
    <property type="entry name" value="KaiB_domain"/>
</dbReference>
<dbReference type="AlphaFoldDB" id="A0A840ZS76"/>
<dbReference type="InterPro" id="IPR036249">
    <property type="entry name" value="Thioredoxin-like_sf"/>
</dbReference>
<organism evidence="3 4">
    <name type="scientific">Methylorubrum rhodinum</name>
    <dbReference type="NCBI Taxonomy" id="29428"/>
    <lineage>
        <taxon>Bacteria</taxon>
        <taxon>Pseudomonadati</taxon>
        <taxon>Pseudomonadota</taxon>
        <taxon>Alphaproteobacteria</taxon>
        <taxon>Hyphomicrobiales</taxon>
        <taxon>Methylobacteriaceae</taxon>
        <taxon>Methylorubrum</taxon>
    </lineage>
</organism>
<feature type="domain" description="KaiB" evidence="2">
    <location>
        <begin position="9"/>
        <end position="90"/>
    </location>
</feature>
<dbReference type="PANTHER" id="PTHR41709:SF2">
    <property type="entry name" value="CIRCADIAN CLOCK PROTEIN KAIB2"/>
    <property type="match status" value="1"/>
</dbReference>
<dbReference type="Proteomes" id="UP000583454">
    <property type="component" value="Unassembled WGS sequence"/>
</dbReference>
<keyword evidence="4" id="KW-1185">Reference proteome</keyword>
<dbReference type="InterPro" id="IPR039022">
    <property type="entry name" value="KaiB-like"/>
</dbReference>
<name>A0A840ZS76_9HYPH</name>